<sequence length="97" mass="11346">MHRGTRKKSNPLNLTITREASDEAKLEIKICVSRIFDTVKPKEKKKGKKEKEDARSHSSKHIPVTGRTVQYAEARHRTPYGIWHLYDERDDKSMLRS</sequence>
<protein>
    <submittedName>
        <fullName evidence="2">Uncharacterized protein</fullName>
    </submittedName>
</protein>
<evidence type="ECO:0000313" key="2">
    <source>
        <dbReference type="EMBL" id="TEY52533.1"/>
    </source>
</evidence>
<dbReference type="OrthoDB" id="10572794at2759"/>
<keyword evidence="3" id="KW-1185">Reference proteome</keyword>
<evidence type="ECO:0000313" key="3">
    <source>
        <dbReference type="Proteomes" id="UP000297299"/>
    </source>
</evidence>
<dbReference type="Proteomes" id="UP000297299">
    <property type="component" value="Unassembled WGS sequence"/>
</dbReference>
<reference evidence="2 3" key="1">
    <citation type="submission" date="2017-11" db="EMBL/GenBank/DDBJ databases">
        <title>Comparative genomics of Botrytis spp.</title>
        <authorList>
            <person name="Valero-Jimenez C.A."/>
            <person name="Tapia P."/>
            <person name="Veloso J."/>
            <person name="Silva-Moreno E."/>
            <person name="Staats M."/>
            <person name="Valdes J.H."/>
            <person name="Van Kan J.A.L."/>
        </authorList>
    </citation>
    <scope>NUCLEOTIDE SEQUENCE [LARGE SCALE GENOMIC DNA]</scope>
    <source>
        <strain evidence="2 3">MUCL2830</strain>
    </source>
</reference>
<gene>
    <name evidence="2" type="ORF">BOTCAL_0256g00100</name>
</gene>
<dbReference type="AlphaFoldDB" id="A0A4Y8CWH0"/>
<accession>A0A4Y8CWH0</accession>
<evidence type="ECO:0000256" key="1">
    <source>
        <dbReference type="SAM" id="MobiDB-lite"/>
    </source>
</evidence>
<organism evidence="2 3">
    <name type="scientific">Botryotinia calthae</name>
    <dbReference type="NCBI Taxonomy" id="38488"/>
    <lineage>
        <taxon>Eukaryota</taxon>
        <taxon>Fungi</taxon>
        <taxon>Dikarya</taxon>
        <taxon>Ascomycota</taxon>
        <taxon>Pezizomycotina</taxon>
        <taxon>Leotiomycetes</taxon>
        <taxon>Helotiales</taxon>
        <taxon>Sclerotiniaceae</taxon>
        <taxon>Botryotinia</taxon>
    </lineage>
</organism>
<feature type="region of interest" description="Disordered" evidence="1">
    <location>
        <begin position="39"/>
        <end position="67"/>
    </location>
</feature>
<comment type="caution">
    <text evidence="2">The sequence shown here is derived from an EMBL/GenBank/DDBJ whole genome shotgun (WGS) entry which is preliminary data.</text>
</comment>
<dbReference type="EMBL" id="PHWZ01000255">
    <property type="protein sequence ID" value="TEY52533.1"/>
    <property type="molecule type" value="Genomic_DNA"/>
</dbReference>
<proteinExistence type="predicted"/>
<name>A0A4Y8CWH0_9HELO</name>